<evidence type="ECO:0000313" key="2">
    <source>
        <dbReference type="EMBL" id="GFG49177.1"/>
    </source>
</evidence>
<evidence type="ECO:0000313" key="5">
    <source>
        <dbReference type="Proteomes" id="UP000465302"/>
    </source>
</evidence>
<dbReference type="SUPFAM" id="SSF160904">
    <property type="entry name" value="Jann2411-like"/>
    <property type="match status" value="1"/>
</dbReference>
<evidence type="ECO:0000313" key="4">
    <source>
        <dbReference type="Proteomes" id="UP000220914"/>
    </source>
</evidence>
<dbReference type="EMBL" id="PDCP01000032">
    <property type="protein sequence ID" value="PEG36652.1"/>
    <property type="molecule type" value="Genomic_DNA"/>
</dbReference>
<comment type="caution">
    <text evidence="3">The sequence shown here is derived from an EMBL/GenBank/DDBJ whole genome shotgun (WGS) entry which is preliminary data.</text>
</comment>
<dbReference type="OrthoDB" id="123307at2"/>
<dbReference type="AlphaFoldDB" id="A0A2A7MXW1"/>
<dbReference type="Pfam" id="PF11706">
    <property type="entry name" value="zf-CGNR"/>
    <property type="match status" value="1"/>
</dbReference>
<dbReference type="Gene3D" id="1.10.3300.10">
    <property type="entry name" value="Jann2411-like domain"/>
    <property type="match status" value="1"/>
</dbReference>
<dbReference type="InterPro" id="IPR010852">
    <property type="entry name" value="ABATE"/>
</dbReference>
<gene>
    <name evidence="3" type="ORF">CQY20_17970</name>
    <name evidence="2" type="ORF">MAGR_06180</name>
</gene>
<reference evidence="2" key="3">
    <citation type="submission" date="2020-02" db="EMBL/GenBank/DDBJ databases">
        <authorList>
            <person name="Matsumoto Y."/>
            <person name="Motooka D."/>
            <person name="Nakamura S."/>
        </authorList>
    </citation>
    <scope>NUCLEOTIDE SEQUENCE</scope>
    <source>
        <strain evidence="2">JCM 6377</strain>
    </source>
</reference>
<organism evidence="3 4">
    <name type="scientific">Mycolicibacterium agri</name>
    <name type="common">Mycobacterium agri</name>
    <dbReference type="NCBI Taxonomy" id="36811"/>
    <lineage>
        <taxon>Bacteria</taxon>
        <taxon>Bacillati</taxon>
        <taxon>Actinomycetota</taxon>
        <taxon>Actinomycetes</taxon>
        <taxon>Mycobacteriales</taxon>
        <taxon>Mycobacteriaceae</taxon>
        <taxon>Mycolicibacterium</taxon>
    </lineage>
</organism>
<keyword evidence="4" id="KW-1185">Reference proteome</keyword>
<reference evidence="2 5" key="2">
    <citation type="journal article" date="2019" name="Emerg. Microbes Infect.">
        <title>Comprehensive subspecies identification of 175 nontuberculous mycobacteria species based on 7547 genomic profiles.</title>
        <authorList>
            <person name="Matsumoto Y."/>
            <person name="Kinjo T."/>
            <person name="Motooka D."/>
            <person name="Nabeya D."/>
            <person name="Jung N."/>
            <person name="Uechi K."/>
            <person name="Horii T."/>
            <person name="Iida T."/>
            <person name="Fujita J."/>
            <person name="Nakamura S."/>
        </authorList>
    </citation>
    <scope>NUCLEOTIDE SEQUENCE [LARGE SCALE GENOMIC DNA]</scope>
    <source>
        <strain evidence="2 5">JCM 6377</strain>
    </source>
</reference>
<name>A0A2A7MXW1_MYCAG</name>
<proteinExistence type="predicted"/>
<dbReference type="PANTHER" id="PTHR35525:SF3">
    <property type="entry name" value="BLL6575 PROTEIN"/>
    <property type="match status" value="1"/>
</dbReference>
<protein>
    <recommendedName>
        <fullName evidence="1">Zinc finger CGNR domain-containing protein</fullName>
    </recommendedName>
</protein>
<dbReference type="Proteomes" id="UP000465302">
    <property type="component" value="Unassembled WGS sequence"/>
</dbReference>
<dbReference type="Pfam" id="PF07336">
    <property type="entry name" value="ABATE"/>
    <property type="match status" value="1"/>
</dbReference>
<evidence type="ECO:0000259" key="1">
    <source>
        <dbReference type="Pfam" id="PF11706"/>
    </source>
</evidence>
<evidence type="ECO:0000313" key="3">
    <source>
        <dbReference type="EMBL" id="PEG36652.1"/>
    </source>
</evidence>
<dbReference type="PANTHER" id="PTHR35525">
    <property type="entry name" value="BLL6575 PROTEIN"/>
    <property type="match status" value="1"/>
</dbReference>
<dbReference type="Proteomes" id="UP000220914">
    <property type="component" value="Unassembled WGS sequence"/>
</dbReference>
<feature type="domain" description="Zinc finger CGNR" evidence="1">
    <location>
        <begin position="125"/>
        <end position="167"/>
    </location>
</feature>
<reference evidence="3 4" key="1">
    <citation type="submission" date="2017-10" db="EMBL/GenBank/DDBJ databases">
        <title>The new phylogeny of genus Mycobacterium.</title>
        <authorList>
            <person name="Tortoli E."/>
            <person name="Trovato A."/>
            <person name="Cirillo D.M."/>
        </authorList>
    </citation>
    <scope>NUCLEOTIDE SEQUENCE [LARGE SCALE GENOMIC DNA]</scope>
    <source>
        <strain evidence="3 4">CCUG37673</strain>
    </source>
</reference>
<dbReference type="InterPro" id="IPR023286">
    <property type="entry name" value="ABATE_dom_sf"/>
</dbReference>
<sequence length="176" mass="19329">MKLVAVGAQDEQFLLELLNSTPVVDGVPRDDLAQLNAARRWMRAHGLAPTEAELAALLDARAALQAVVRGEKSAAVLRRFVTSAALRPTASRDGIDWHLTTEGTPVGAVRAVLAWDALRVTSPGRLRPCANIECRLFLIDRSKPNTARWCSMAICGNRMKARRHYRRAHSSENPQG</sequence>
<dbReference type="EMBL" id="BLKS01000001">
    <property type="protein sequence ID" value="GFG49177.1"/>
    <property type="molecule type" value="Genomic_DNA"/>
</dbReference>
<accession>A0A2A7MXW1</accession>
<dbReference type="InterPro" id="IPR021005">
    <property type="entry name" value="Znf_CGNR"/>
</dbReference>
<dbReference type="RefSeq" id="WP_097941444.1">
    <property type="nucleotide sequence ID" value="NZ_BLKS01000001.1"/>
</dbReference>